<evidence type="ECO:0000256" key="6">
    <source>
        <dbReference type="ARBA" id="ARBA00024695"/>
    </source>
</evidence>
<feature type="compositionally biased region" description="Acidic residues" evidence="7">
    <location>
        <begin position="438"/>
        <end position="454"/>
    </location>
</feature>
<proteinExistence type="inferred from homology"/>
<comment type="subcellular location">
    <subcellularLocation>
        <location evidence="1">Nucleus</location>
        <location evidence="1">Nucleolus</location>
    </subcellularLocation>
</comment>
<reference evidence="8 9" key="1">
    <citation type="submission" date="2013-05" db="EMBL/GenBank/DDBJ databases">
        <title>Drechslerella stenobrocha genome reveals carnivorous origination and mechanical trapping mechanism of predatory fungi.</title>
        <authorList>
            <person name="Liu X."/>
            <person name="Zhang W."/>
            <person name="Liu K."/>
        </authorList>
    </citation>
    <scope>NUCLEOTIDE SEQUENCE [LARGE SCALE GENOMIC DNA]</scope>
    <source>
        <strain evidence="8 9">248</strain>
    </source>
</reference>
<evidence type="ECO:0000256" key="3">
    <source>
        <dbReference type="ARBA" id="ARBA00022517"/>
    </source>
</evidence>
<evidence type="ECO:0000313" key="8">
    <source>
        <dbReference type="EMBL" id="EWC45217.1"/>
    </source>
</evidence>
<dbReference type="GO" id="GO:0030490">
    <property type="term" value="P:maturation of SSU-rRNA"/>
    <property type="evidence" value="ECO:0007669"/>
    <property type="project" value="TreeGrafter"/>
</dbReference>
<feature type="region of interest" description="Disordered" evidence="7">
    <location>
        <begin position="1"/>
        <end position="45"/>
    </location>
</feature>
<feature type="compositionally biased region" description="Basic and acidic residues" evidence="7">
    <location>
        <begin position="420"/>
        <end position="437"/>
    </location>
</feature>
<dbReference type="HOGENOM" id="CLU_008874_0_0_1"/>
<feature type="compositionally biased region" description="Acidic residues" evidence="7">
    <location>
        <begin position="466"/>
        <end position="479"/>
    </location>
</feature>
<gene>
    <name evidence="8" type="ORF">DRE_05944</name>
</gene>
<dbReference type="GO" id="GO:0030692">
    <property type="term" value="C:Noc4p-Nop14p complex"/>
    <property type="evidence" value="ECO:0007669"/>
    <property type="project" value="TreeGrafter"/>
</dbReference>
<comment type="function">
    <text evidence="6">Involved in nucleolar processing of pre-18S ribosomal RNA. Has a role in the nuclear export of 40S pre-ribosomal subunit to the cytoplasm.</text>
</comment>
<evidence type="ECO:0000256" key="2">
    <source>
        <dbReference type="ARBA" id="ARBA00007466"/>
    </source>
</evidence>
<evidence type="ECO:0008006" key="10">
    <source>
        <dbReference type="Google" id="ProtNLM"/>
    </source>
</evidence>
<feature type="compositionally biased region" description="Basic and acidic residues" evidence="7">
    <location>
        <begin position="299"/>
        <end position="351"/>
    </location>
</feature>
<keyword evidence="3" id="KW-0690">Ribosome biogenesis</keyword>
<dbReference type="EMBL" id="KI966429">
    <property type="protein sequence ID" value="EWC45217.1"/>
    <property type="molecule type" value="Genomic_DNA"/>
</dbReference>
<dbReference type="Proteomes" id="UP000024837">
    <property type="component" value="Unassembled WGS sequence"/>
</dbReference>
<comment type="similarity">
    <text evidence="2">Belongs to the NOP14 family.</text>
</comment>
<dbReference type="PANTHER" id="PTHR23183:SF0">
    <property type="entry name" value="NUCLEOLAR PROTEIN 14"/>
    <property type="match status" value="1"/>
</dbReference>
<dbReference type="Pfam" id="PF04147">
    <property type="entry name" value="Nop14"/>
    <property type="match status" value="1"/>
</dbReference>
<feature type="compositionally biased region" description="Acidic residues" evidence="7">
    <location>
        <begin position="352"/>
        <end position="368"/>
    </location>
</feature>
<sequence length="938" mass="105350">MPSQLKRLRESLKNAGVIGQPQKSKKAKKRARQNKSGNDARLSREAALESIREEFNPFEIKKTKEKFDVVGGRKVKGTVGKPGVSKQIGEENRRKTLLVEMQQRNKVGGIVDRRFGENDPTMAPEDKMLERFTREQQRRSRKGDIFNLEDDDEVLTHYGQSLGSLPAQDFREDGGDSDEDILRPAKRPHPLDAGADSDDNSDDGADGPPKKKTKAEVMKEVIMKSKFHKYERQKEKEADEDLREELDAQLGDIKSLLAGVPARPPPGRPGAANGGSANGSANGAMHADRAAQINGGLDVDSKYDTAVREMTYDKRSKPADRTKSAEELVEERAAQLQKLERSRQRRMRGEESSDEDEVEQGDMSEDEFGLGKGIGLAPEEEEFIHGASDSDEASSEEEEDDDDDDDDVDDAEDEGDDDANVERESSTDLRASRRRDLDNDDDYSDDYQSDEDADAFVGEEVSGSEGSEDDNLMESEDESPNAHANVPAKGAITNDSALPFTFPCPQTHQEFLKITSGYSIEDLPTVVKRIRVLHHPSLGPDNKSKLSNFMLVIFDHIVYLADMSSPPPMDVLEILIRHLHSLSKGFPQASAGKFREYLQKFFDRIGQRKKTRRSDLMILTALSIIYPTSDHFHIAVTPAMLVMARWLSSNPPVDTTTIIQGCYMVTLCLQYQRLSKRVVPEAVNYVYQCLITLAPVSLPQVPGCFPTHGIENHPKLRISSSPKDKAKLTKLKFKEALYPNAVPDSAESKAGLAYIFAQQLLAFSRLYSSKTAFLEISGPGVAILSHFTSPTCIKSLPATLAEYIKDTALPELHRLRTHAQKFRRPLELHHHRPLPIPSNMPKFEGEYSLDRHKSSYDPDQERKELNKLKAEHKKERKGAIRELRKDSQFVAREKLKERKIADQEYHDKMKKIVSMIQNEEGAAANAYERERGKKKGRK</sequence>
<evidence type="ECO:0000256" key="7">
    <source>
        <dbReference type="SAM" id="MobiDB-lite"/>
    </source>
</evidence>
<dbReference type="GO" id="GO:0032040">
    <property type="term" value="C:small-subunit processome"/>
    <property type="evidence" value="ECO:0007669"/>
    <property type="project" value="InterPro"/>
</dbReference>
<dbReference type="InterPro" id="IPR007276">
    <property type="entry name" value="Nop14"/>
</dbReference>
<dbReference type="OrthoDB" id="441771at2759"/>
<feature type="compositionally biased region" description="Basic and acidic residues" evidence="7">
    <location>
        <begin position="214"/>
        <end position="237"/>
    </location>
</feature>
<accession>W7HYH2</accession>
<keyword evidence="9" id="KW-1185">Reference proteome</keyword>
<evidence type="ECO:0000313" key="9">
    <source>
        <dbReference type="Proteomes" id="UP000024837"/>
    </source>
</evidence>
<name>W7HYH2_9PEZI</name>
<feature type="compositionally biased region" description="Basic and acidic residues" evidence="7">
    <location>
        <begin position="124"/>
        <end position="144"/>
    </location>
</feature>
<evidence type="ECO:0000256" key="4">
    <source>
        <dbReference type="ARBA" id="ARBA00022552"/>
    </source>
</evidence>
<feature type="region of interest" description="Disordered" evidence="7">
    <location>
        <begin position="110"/>
        <end position="488"/>
    </location>
</feature>
<keyword evidence="4" id="KW-0698">rRNA processing</keyword>
<keyword evidence="5" id="KW-0539">Nucleus</keyword>
<dbReference type="PANTHER" id="PTHR23183">
    <property type="entry name" value="NOP14"/>
    <property type="match status" value="1"/>
</dbReference>
<feature type="compositionally biased region" description="Acidic residues" evidence="7">
    <location>
        <begin position="389"/>
        <end position="419"/>
    </location>
</feature>
<protein>
    <recommendedName>
        <fullName evidence="10">Nucleolar complex protein 14</fullName>
    </recommendedName>
</protein>
<feature type="compositionally biased region" description="Acidic residues" evidence="7">
    <location>
        <begin position="195"/>
        <end position="205"/>
    </location>
</feature>
<organism evidence="8 9">
    <name type="scientific">Drechslerella stenobrocha 248</name>
    <dbReference type="NCBI Taxonomy" id="1043628"/>
    <lineage>
        <taxon>Eukaryota</taxon>
        <taxon>Fungi</taxon>
        <taxon>Dikarya</taxon>
        <taxon>Ascomycota</taxon>
        <taxon>Pezizomycotina</taxon>
        <taxon>Orbiliomycetes</taxon>
        <taxon>Orbiliales</taxon>
        <taxon>Orbiliaceae</taxon>
        <taxon>Drechslerella</taxon>
    </lineage>
</organism>
<dbReference type="AlphaFoldDB" id="W7HYH2"/>
<evidence type="ECO:0000256" key="5">
    <source>
        <dbReference type="ARBA" id="ARBA00023242"/>
    </source>
</evidence>
<evidence type="ECO:0000256" key="1">
    <source>
        <dbReference type="ARBA" id="ARBA00004604"/>
    </source>
</evidence>
<feature type="compositionally biased region" description="Basic residues" evidence="7">
    <location>
        <begin position="23"/>
        <end position="33"/>
    </location>
</feature>